<comment type="caution">
    <text evidence="1">The sequence shown here is derived from an EMBL/GenBank/DDBJ whole genome shotgun (WGS) entry which is preliminary data.</text>
</comment>
<keyword evidence="2" id="KW-1185">Reference proteome</keyword>
<reference evidence="2" key="1">
    <citation type="journal article" date="2022" name="Mol. Ecol. Resour.">
        <title>The genomes of chicory, endive, great burdock and yacon provide insights into Asteraceae palaeo-polyploidization history and plant inulin production.</title>
        <authorList>
            <person name="Fan W."/>
            <person name="Wang S."/>
            <person name="Wang H."/>
            <person name="Wang A."/>
            <person name="Jiang F."/>
            <person name="Liu H."/>
            <person name="Zhao H."/>
            <person name="Xu D."/>
            <person name="Zhang Y."/>
        </authorList>
    </citation>
    <scope>NUCLEOTIDE SEQUENCE [LARGE SCALE GENOMIC DNA]</scope>
    <source>
        <strain evidence="2">cv. Yunnan</strain>
    </source>
</reference>
<protein>
    <submittedName>
        <fullName evidence="1">Uncharacterized protein</fullName>
    </submittedName>
</protein>
<evidence type="ECO:0000313" key="1">
    <source>
        <dbReference type="EMBL" id="KAI3821948.1"/>
    </source>
</evidence>
<sequence>MSLPTLTGARLERTDGPACKELTHWELRPSLDWSLLGWDGGVAPGCPEAVVLGVEMFSCLICCPICWDLALPEVPPASSS</sequence>
<evidence type="ECO:0000313" key="2">
    <source>
        <dbReference type="Proteomes" id="UP001056120"/>
    </source>
</evidence>
<dbReference type="Proteomes" id="UP001056120">
    <property type="component" value="Linkage Group LG03"/>
</dbReference>
<gene>
    <name evidence="1" type="ORF">L1987_09524</name>
</gene>
<accession>A0ACB9JN70</accession>
<organism evidence="1 2">
    <name type="scientific">Smallanthus sonchifolius</name>
    <dbReference type="NCBI Taxonomy" id="185202"/>
    <lineage>
        <taxon>Eukaryota</taxon>
        <taxon>Viridiplantae</taxon>
        <taxon>Streptophyta</taxon>
        <taxon>Embryophyta</taxon>
        <taxon>Tracheophyta</taxon>
        <taxon>Spermatophyta</taxon>
        <taxon>Magnoliopsida</taxon>
        <taxon>eudicotyledons</taxon>
        <taxon>Gunneridae</taxon>
        <taxon>Pentapetalae</taxon>
        <taxon>asterids</taxon>
        <taxon>campanulids</taxon>
        <taxon>Asterales</taxon>
        <taxon>Asteraceae</taxon>
        <taxon>Asteroideae</taxon>
        <taxon>Heliantheae alliance</taxon>
        <taxon>Millerieae</taxon>
        <taxon>Smallanthus</taxon>
    </lineage>
</organism>
<proteinExistence type="predicted"/>
<dbReference type="EMBL" id="CM042020">
    <property type="protein sequence ID" value="KAI3821948.1"/>
    <property type="molecule type" value="Genomic_DNA"/>
</dbReference>
<name>A0ACB9JN70_9ASTR</name>
<reference evidence="1 2" key="2">
    <citation type="journal article" date="2022" name="Mol. Ecol. Resour.">
        <title>The genomes of chicory, endive, great burdock and yacon provide insights into Asteraceae paleo-polyploidization history and plant inulin production.</title>
        <authorList>
            <person name="Fan W."/>
            <person name="Wang S."/>
            <person name="Wang H."/>
            <person name="Wang A."/>
            <person name="Jiang F."/>
            <person name="Liu H."/>
            <person name="Zhao H."/>
            <person name="Xu D."/>
            <person name="Zhang Y."/>
        </authorList>
    </citation>
    <scope>NUCLEOTIDE SEQUENCE [LARGE SCALE GENOMIC DNA]</scope>
    <source>
        <strain evidence="2">cv. Yunnan</strain>
        <tissue evidence="1">Leaves</tissue>
    </source>
</reference>